<protein>
    <submittedName>
        <fullName evidence="9">MFS-type transporter SLC18B1-like</fullName>
    </submittedName>
</protein>
<dbReference type="SUPFAM" id="SSF103473">
    <property type="entry name" value="MFS general substrate transporter"/>
    <property type="match status" value="1"/>
</dbReference>
<reference evidence="9" key="1">
    <citation type="submission" date="2025-08" db="UniProtKB">
        <authorList>
            <consortium name="RefSeq"/>
        </authorList>
    </citation>
    <scope>IDENTIFICATION</scope>
</reference>
<keyword evidence="2" id="KW-0813">Transport</keyword>
<dbReference type="RefSeq" id="XP_014676354.1">
    <property type="nucleotide sequence ID" value="XM_014820868.1"/>
</dbReference>
<keyword evidence="3 7" id="KW-0812">Transmembrane</keyword>
<evidence type="ECO:0000256" key="4">
    <source>
        <dbReference type="ARBA" id="ARBA00022989"/>
    </source>
</evidence>
<evidence type="ECO:0000256" key="3">
    <source>
        <dbReference type="ARBA" id="ARBA00022692"/>
    </source>
</evidence>
<dbReference type="Proteomes" id="UP000695022">
    <property type="component" value="Unplaced"/>
</dbReference>
<evidence type="ECO:0000256" key="7">
    <source>
        <dbReference type="SAM" id="Phobius"/>
    </source>
</evidence>
<proteinExistence type="predicted"/>
<comment type="subcellular location">
    <subcellularLocation>
        <location evidence="1">Membrane</location>
        <topology evidence="1">Multi-pass membrane protein</topology>
    </subcellularLocation>
</comment>
<sequence length="163" mass="17256">MGVEDLEDGVVGTPPSGNSHTHSGEHTRPRTRSKGPSHDLVVASFEASLKNTTMSMHRLTSLERYHHSNLSIDASGSLHVVAPGDEADGQKAAGGFFDLPARQKLCILAIAVADFFSGTSYSLIAPFFPEEGLQKGATSTQVGLIIGCFQLVGFIISPILGKH</sequence>
<evidence type="ECO:0000256" key="5">
    <source>
        <dbReference type="ARBA" id="ARBA00023136"/>
    </source>
</evidence>
<feature type="transmembrane region" description="Helical" evidence="7">
    <location>
        <begin position="140"/>
        <end position="160"/>
    </location>
</feature>
<evidence type="ECO:0000313" key="8">
    <source>
        <dbReference type="Proteomes" id="UP000695022"/>
    </source>
</evidence>
<feature type="region of interest" description="Disordered" evidence="6">
    <location>
        <begin position="1"/>
        <end position="37"/>
    </location>
</feature>
<gene>
    <name evidence="9" type="primary">LOC106816284</name>
</gene>
<dbReference type="PANTHER" id="PTHR23506">
    <property type="entry name" value="GH10249P"/>
    <property type="match status" value="1"/>
</dbReference>
<organism evidence="8 9">
    <name type="scientific">Priapulus caudatus</name>
    <name type="common">Priapulid worm</name>
    <dbReference type="NCBI Taxonomy" id="37621"/>
    <lineage>
        <taxon>Eukaryota</taxon>
        <taxon>Metazoa</taxon>
        <taxon>Ecdysozoa</taxon>
        <taxon>Scalidophora</taxon>
        <taxon>Priapulida</taxon>
        <taxon>Priapulimorpha</taxon>
        <taxon>Priapulimorphida</taxon>
        <taxon>Priapulidae</taxon>
        <taxon>Priapulus</taxon>
    </lineage>
</organism>
<dbReference type="PANTHER" id="PTHR23506:SF26">
    <property type="entry name" value="MFS-TYPE TRANSPORTER SLC18B1"/>
    <property type="match status" value="1"/>
</dbReference>
<dbReference type="InterPro" id="IPR050930">
    <property type="entry name" value="MFS_Vesicular_Transporter"/>
</dbReference>
<evidence type="ECO:0000313" key="9">
    <source>
        <dbReference type="RefSeq" id="XP_014676354.1"/>
    </source>
</evidence>
<name>A0ABM1EVY3_PRICU</name>
<feature type="transmembrane region" description="Helical" evidence="7">
    <location>
        <begin position="105"/>
        <end position="128"/>
    </location>
</feature>
<accession>A0ABM1EVY3</accession>
<feature type="non-terminal residue" evidence="9">
    <location>
        <position position="163"/>
    </location>
</feature>
<keyword evidence="8" id="KW-1185">Reference proteome</keyword>
<evidence type="ECO:0000256" key="2">
    <source>
        <dbReference type="ARBA" id="ARBA00022448"/>
    </source>
</evidence>
<dbReference type="GeneID" id="106816284"/>
<dbReference type="Gene3D" id="1.20.1250.20">
    <property type="entry name" value="MFS general substrate transporter like domains"/>
    <property type="match status" value="1"/>
</dbReference>
<dbReference type="InterPro" id="IPR036259">
    <property type="entry name" value="MFS_trans_sf"/>
</dbReference>
<keyword evidence="4 7" id="KW-1133">Transmembrane helix</keyword>
<evidence type="ECO:0000256" key="1">
    <source>
        <dbReference type="ARBA" id="ARBA00004141"/>
    </source>
</evidence>
<evidence type="ECO:0000256" key="6">
    <source>
        <dbReference type="SAM" id="MobiDB-lite"/>
    </source>
</evidence>
<keyword evidence="5 7" id="KW-0472">Membrane</keyword>